<evidence type="ECO:0000259" key="11">
    <source>
        <dbReference type="Pfam" id="PF00288"/>
    </source>
</evidence>
<evidence type="ECO:0000256" key="7">
    <source>
        <dbReference type="ARBA" id="ARBA00022840"/>
    </source>
</evidence>
<comment type="pathway">
    <text evidence="10">Isoprenoid biosynthesis; isopentenyl diphosphate biosynthesis via DXP pathway; isopentenyl diphosphate from 1-deoxy-D-xylulose 5-phosphate: step 3/6.</text>
</comment>
<dbReference type="Gene3D" id="3.30.230.10">
    <property type="match status" value="1"/>
</dbReference>
<keyword evidence="8 10" id="KW-0414">Isoprene biosynthesis</keyword>
<dbReference type="GO" id="GO:0016114">
    <property type="term" value="P:terpenoid biosynthetic process"/>
    <property type="evidence" value="ECO:0007669"/>
    <property type="project" value="UniProtKB-UniRule"/>
</dbReference>
<dbReference type="InterPro" id="IPR020568">
    <property type="entry name" value="Ribosomal_Su5_D2-typ_SF"/>
</dbReference>
<dbReference type="InterPro" id="IPR014721">
    <property type="entry name" value="Ribsml_uS5_D2-typ_fold_subgr"/>
</dbReference>
<dbReference type="InterPro" id="IPR036554">
    <property type="entry name" value="GHMP_kinase_C_sf"/>
</dbReference>
<evidence type="ECO:0000256" key="2">
    <source>
        <dbReference type="ARBA" id="ARBA00012052"/>
    </source>
</evidence>
<dbReference type="AlphaFoldDB" id="A0AAJ2BKM8"/>
<feature type="active site" evidence="10">
    <location>
        <position position="152"/>
    </location>
</feature>
<protein>
    <recommendedName>
        <fullName evidence="3 10">4-diphosphocytidyl-2-C-methyl-D-erythritol kinase</fullName>
        <shortName evidence="10">CMK</shortName>
        <ecNumber evidence="2 10">2.7.1.148</ecNumber>
    </recommendedName>
    <alternativeName>
        <fullName evidence="9 10">4-(cytidine-5'-diphospho)-2-C-methyl-D-erythritol kinase</fullName>
    </alternativeName>
</protein>
<comment type="caution">
    <text evidence="13">The sequence shown here is derived from an EMBL/GenBank/DDBJ whole genome shotgun (WGS) entry which is preliminary data.</text>
</comment>
<keyword evidence="7 10" id="KW-0067">ATP-binding</keyword>
<evidence type="ECO:0000256" key="4">
    <source>
        <dbReference type="ARBA" id="ARBA00022679"/>
    </source>
</evidence>
<proteinExistence type="inferred from homology"/>
<dbReference type="PIRSF" id="PIRSF010376">
    <property type="entry name" value="IspE"/>
    <property type="match status" value="1"/>
</dbReference>
<comment type="catalytic activity">
    <reaction evidence="10">
        <text>4-CDP-2-C-methyl-D-erythritol + ATP = 4-CDP-2-C-methyl-D-erythritol 2-phosphate + ADP + H(+)</text>
        <dbReference type="Rhea" id="RHEA:18437"/>
        <dbReference type="ChEBI" id="CHEBI:15378"/>
        <dbReference type="ChEBI" id="CHEBI:30616"/>
        <dbReference type="ChEBI" id="CHEBI:57823"/>
        <dbReference type="ChEBI" id="CHEBI:57919"/>
        <dbReference type="ChEBI" id="CHEBI:456216"/>
        <dbReference type="EC" id="2.7.1.148"/>
    </reaction>
</comment>
<feature type="domain" description="GHMP kinase N-terminal" evidence="11">
    <location>
        <begin position="78"/>
        <end position="158"/>
    </location>
</feature>
<dbReference type="EC" id="2.7.1.148" evidence="2 10"/>
<evidence type="ECO:0000313" key="13">
    <source>
        <dbReference type="EMBL" id="MDR6104389.1"/>
    </source>
</evidence>
<feature type="domain" description="GHMP kinase C-terminal" evidence="12">
    <location>
        <begin position="224"/>
        <end position="285"/>
    </location>
</feature>
<dbReference type="PANTHER" id="PTHR43527:SF2">
    <property type="entry name" value="4-DIPHOSPHOCYTIDYL-2-C-METHYL-D-ERYTHRITOL KINASE, CHLOROPLASTIC"/>
    <property type="match status" value="1"/>
</dbReference>
<dbReference type="Pfam" id="PF00288">
    <property type="entry name" value="GHMP_kinases_N"/>
    <property type="match status" value="1"/>
</dbReference>
<comment type="function">
    <text evidence="10">Catalyzes the phosphorylation of the position 2 hydroxy group of 4-diphosphocytidyl-2C-methyl-D-erythritol.</text>
</comment>
<evidence type="ECO:0000256" key="6">
    <source>
        <dbReference type="ARBA" id="ARBA00022777"/>
    </source>
</evidence>
<evidence type="ECO:0000256" key="9">
    <source>
        <dbReference type="ARBA" id="ARBA00032554"/>
    </source>
</evidence>
<evidence type="ECO:0000256" key="1">
    <source>
        <dbReference type="ARBA" id="ARBA00009684"/>
    </source>
</evidence>
<evidence type="ECO:0000256" key="5">
    <source>
        <dbReference type="ARBA" id="ARBA00022741"/>
    </source>
</evidence>
<evidence type="ECO:0000313" key="14">
    <source>
        <dbReference type="Proteomes" id="UP001255601"/>
    </source>
</evidence>
<name>A0AAJ2BKM8_9HYPH</name>
<accession>A0AAJ2BKM8</accession>
<dbReference type="GO" id="GO:0050515">
    <property type="term" value="F:4-(cytidine 5'-diphospho)-2-C-methyl-D-erythritol kinase activity"/>
    <property type="evidence" value="ECO:0007669"/>
    <property type="project" value="UniProtKB-UniRule"/>
</dbReference>
<dbReference type="InterPro" id="IPR004424">
    <property type="entry name" value="IspE"/>
</dbReference>
<dbReference type="SUPFAM" id="SSF54211">
    <property type="entry name" value="Ribosomal protein S5 domain 2-like"/>
    <property type="match status" value="1"/>
</dbReference>
<feature type="active site" evidence="10">
    <location>
        <position position="19"/>
    </location>
</feature>
<dbReference type="RefSeq" id="WP_309772529.1">
    <property type="nucleotide sequence ID" value="NZ_JAVIZC010000003.1"/>
</dbReference>
<dbReference type="Proteomes" id="UP001255601">
    <property type="component" value="Unassembled WGS sequence"/>
</dbReference>
<gene>
    <name evidence="10" type="primary">ispE</name>
    <name evidence="13" type="ORF">QE369_004586</name>
</gene>
<dbReference type="Gene3D" id="3.30.70.890">
    <property type="entry name" value="GHMP kinase, C-terminal domain"/>
    <property type="match status" value="1"/>
</dbReference>
<evidence type="ECO:0000256" key="8">
    <source>
        <dbReference type="ARBA" id="ARBA00023229"/>
    </source>
</evidence>
<evidence type="ECO:0000256" key="10">
    <source>
        <dbReference type="HAMAP-Rule" id="MF_00061"/>
    </source>
</evidence>
<keyword evidence="4 10" id="KW-0808">Transferase</keyword>
<keyword evidence="5 10" id="KW-0547">Nucleotide-binding</keyword>
<dbReference type="Pfam" id="PF08544">
    <property type="entry name" value="GHMP_kinases_C"/>
    <property type="match status" value="1"/>
</dbReference>
<dbReference type="PANTHER" id="PTHR43527">
    <property type="entry name" value="4-DIPHOSPHOCYTIDYL-2-C-METHYL-D-ERYTHRITOL KINASE, CHLOROPLASTIC"/>
    <property type="match status" value="1"/>
</dbReference>
<dbReference type="EMBL" id="JAVIZC010000003">
    <property type="protein sequence ID" value="MDR6104389.1"/>
    <property type="molecule type" value="Genomic_DNA"/>
</dbReference>
<feature type="binding site" evidence="10">
    <location>
        <begin position="110"/>
        <end position="120"/>
    </location>
    <ligand>
        <name>ATP</name>
        <dbReference type="ChEBI" id="CHEBI:30616"/>
    </ligand>
</feature>
<dbReference type="SUPFAM" id="SSF55060">
    <property type="entry name" value="GHMP Kinase, C-terminal domain"/>
    <property type="match status" value="1"/>
</dbReference>
<dbReference type="NCBIfam" id="TIGR00154">
    <property type="entry name" value="ispE"/>
    <property type="match status" value="1"/>
</dbReference>
<organism evidence="13 14">
    <name type="scientific">Agrobacterium larrymoorei</name>
    <dbReference type="NCBI Taxonomy" id="160699"/>
    <lineage>
        <taxon>Bacteria</taxon>
        <taxon>Pseudomonadati</taxon>
        <taxon>Pseudomonadota</taxon>
        <taxon>Alphaproteobacteria</taxon>
        <taxon>Hyphomicrobiales</taxon>
        <taxon>Rhizobiaceae</taxon>
        <taxon>Rhizobium/Agrobacterium group</taxon>
        <taxon>Agrobacterium</taxon>
    </lineage>
</organism>
<dbReference type="GO" id="GO:0005524">
    <property type="term" value="F:ATP binding"/>
    <property type="evidence" value="ECO:0007669"/>
    <property type="project" value="UniProtKB-UniRule"/>
</dbReference>
<dbReference type="InterPro" id="IPR006204">
    <property type="entry name" value="GHMP_kinase_N_dom"/>
</dbReference>
<sequence length="302" mass="32172">MGPADGKGAVETVEAAPAKINLALHVTGQREDGYHLLDMLVTFTEAGDVIRIRHADEDSFSISGRFAPDLLQSDASTNLVLTARDLLRSHARQLNIATTPVAIHLEKNLPVASGIGGGSADAAAALRGLIHHWQLGIGYKDLSGMALTLGADVPMCLASKPLIAQGIGDELTLLTQFPQLALVLVNPLKGVSTPQIFRLLAHKQNEPLPAPPDYEGESWLPIMDGLRNDLQLPAISLLPEINNVLAMLRSEGADLARMSGSGATCFGIFSSLQKAEAAAARLRERKPGWYVQETMSIAGRVL</sequence>
<keyword evidence="6 10" id="KW-0418">Kinase</keyword>
<comment type="similarity">
    <text evidence="1 10">Belongs to the GHMP kinase family. IspE subfamily.</text>
</comment>
<dbReference type="NCBIfam" id="NF011202">
    <property type="entry name" value="PRK14608.1"/>
    <property type="match status" value="1"/>
</dbReference>
<dbReference type="GO" id="GO:0019288">
    <property type="term" value="P:isopentenyl diphosphate biosynthetic process, methylerythritol 4-phosphate pathway"/>
    <property type="evidence" value="ECO:0007669"/>
    <property type="project" value="UniProtKB-UniRule"/>
</dbReference>
<evidence type="ECO:0000259" key="12">
    <source>
        <dbReference type="Pfam" id="PF08544"/>
    </source>
</evidence>
<dbReference type="InterPro" id="IPR013750">
    <property type="entry name" value="GHMP_kinase_C_dom"/>
</dbReference>
<reference evidence="13" key="1">
    <citation type="submission" date="2023-08" db="EMBL/GenBank/DDBJ databases">
        <title>Functional and genomic diversity of the sorghum phyllosphere microbiome.</title>
        <authorList>
            <person name="Shade A."/>
        </authorList>
    </citation>
    <scope>NUCLEOTIDE SEQUENCE</scope>
    <source>
        <strain evidence="13">SORGH_AS_0974</strain>
    </source>
</reference>
<dbReference type="HAMAP" id="MF_00061">
    <property type="entry name" value="IspE"/>
    <property type="match status" value="1"/>
</dbReference>
<evidence type="ECO:0000256" key="3">
    <source>
        <dbReference type="ARBA" id="ARBA00017473"/>
    </source>
</evidence>